<gene>
    <name evidence="1" type="ORF">GGR37_001952</name>
</gene>
<dbReference type="EMBL" id="JACHOA010000003">
    <property type="protein sequence ID" value="MBB4613677.1"/>
    <property type="molecule type" value="Genomic_DNA"/>
</dbReference>
<dbReference type="Proteomes" id="UP000538566">
    <property type="component" value="Unassembled WGS sequence"/>
</dbReference>
<comment type="caution">
    <text evidence="1">The sequence shown here is derived from an EMBL/GenBank/DDBJ whole genome shotgun (WGS) entry which is preliminary data.</text>
</comment>
<evidence type="ECO:0000313" key="1">
    <source>
        <dbReference type="EMBL" id="MBB4613677.1"/>
    </source>
</evidence>
<protein>
    <submittedName>
        <fullName evidence="1">Uncharacterized protein</fullName>
    </submittedName>
</protein>
<proteinExistence type="predicted"/>
<name>A0A7W7ACJ4_9SPHN</name>
<accession>A0A7W7ACJ4</accession>
<keyword evidence="2" id="KW-1185">Reference proteome</keyword>
<organism evidence="1 2">
    <name type="scientific">Novosphingobium taihuense</name>
    <dbReference type="NCBI Taxonomy" id="260085"/>
    <lineage>
        <taxon>Bacteria</taxon>
        <taxon>Pseudomonadati</taxon>
        <taxon>Pseudomonadota</taxon>
        <taxon>Alphaproteobacteria</taxon>
        <taxon>Sphingomonadales</taxon>
        <taxon>Sphingomonadaceae</taxon>
        <taxon>Novosphingobium</taxon>
    </lineage>
</organism>
<evidence type="ECO:0000313" key="2">
    <source>
        <dbReference type="Proteomes" id="UP000538566"/>
    </source>
</evidence>
<dbReference type="OrthoDB" id="7572606at2"/>
<dbReference type="RefSeq" id="WP_144906918.1">
    <property type="nucleotide sequence ID" value="NZ_JACHOA010000003.1"/>
</dbReference>
<sequence length="127" mass="14065">MKAMMLGALLVSAPLQSGTPSSKKTAVIPPAYRGQWTNRLEFCGVDSWDEDSSIWVGERSLGYFDNSYKVTRISFVRGALRITVKPRSDADISPITFLRLALDGQKIFVSPFDKVGLKRCPPPEAKD</sequence>
<reference evidence="1 2" key="1">
    <citation type="submission" date="2020-08" db="EMBL/GenBank/DDBJ databases">
        <title>Genomic Encyclopedia of Type Strains, Phase IV (KMG-IV): sequencing the most valuable type-strain genomes for metagenomic binning, comparative biology and taxonomic classification.</title>
        <authorList>
            <person name="Goeker M."/>
        </authorList>
    </citation>
    <scope>NUCLEOTIDE SEQUENCE [LARGE SCALE GENOMIC DNA]</scope>
    <source>
        <strain evidence="1 2">DSM 17507</strain>
    </source>
</reference>
<dbReference type="AlphaFoldDB" id="A0A7W7ACJ4"/>